<evidence type="ECO:0000313" key="5">
    <source>
        <dbReference type="EMBL" id="RCW44531.1"/>
    </source>
</evidence>
<feature type="region of interest" description="Disordered" evidence="1">
    <location>
        <begin position="354"/>
        <end position="408"/>
    </location>
</feature>
<gene>
    <name evidence="5" type="ORF">DFQ14_104120</name>
</gene>
<dbReference type="InterPro" id="IPR003399">
    <property type="entry name" value="Mce/MlaD"/>
</dbReference>
<dbReference type="Proteomes" id="UP000253495">
    <property type="component" value="Unassembled WGS sequence"/>
</dbReference>
<organism evidence="5 6">
    <name type="scientific">Halopolyspora algeriensis</name>
    <dbReference type="NCBI Taxonomy" id="1500506"/>
    <lineage>
        <taxon>Bacteria</taxon>
        <taxon>Bacillati</taxon>
        <taxon>Actinomycetota</taxon>
        <taxon>Actinomycetes</taxon>
        <taxon>Actinomycetes incertae sedis</taxon>
        <taxon>Halopolyspora</taxon>
    </lineage>
</organism>
<sequence>MNRRFYGGRRYYQLLGVAFLVVAAVFFAATIGVYRKAFTPVVAVTLKTDHVGTQMSVGADVKARGVIVGEVSNIEASAGHATMRLALQPDKVDMLPADVSARLLPKTLFGERYVALQIPEKAGGAHLEAGDVIGKDRSAAAIEIEKVLGELMPLLQAVQPQKMALTLNAVSQALQGRGEQLGDTLVRMDAYLEKLNPALPELQEVLGRLDDVSDTYARAAPDALQALSDLTTTTKTVVEQRKRIQGMLTTLTTTSVNTTRFLETNRQNLIRLAGTSRSTLELFAKYAPQYPCMLAQIADSIPTAQHVFGKGTDNPHIQKVTIEVADGHHKYVPGLDDPQYLDQRGPRCYEQAQYPETFPQHPPGGPIKDGSRKSVSSDEDDETPSSTADPAGTAPQFAAGSSAGVPELANSPAEQRFLAALLAPSLGTAPSEVPGWSSLLVGPLFRGAEVTAR</sequence>
<evidence type="ECO:0000313" key="6">
    <source>
        <dbReference type="Proteomes" id="UP000253495"/>
    </source>
</evidence>
<dbReference type="EMBL" id="QPJC01000004">
    <property type="protein sequence ID" value="RCW44531.1"/>
    <property type="molecule type" value="Genomic_DNA"/>
</dbReference>
<dbReference type="NCBIfam" id="TIGR00996">
    <property type="entry name" value="Mtu_fam_mce"/>
    <property type="match status" value="1"/>
</dbReference>
<dbReference type="AlphaFoldDB" id="A0A368VS11"/>
<proteinExistence type="predicted"/>
<dbReference type="GO" id="GO:0005576">
    <property type="term" value="C:extracellular region"/>
    <property type="evidence" value="ECO:0007669"/>
    <property type="project" value="TreeGrafter"/>
</dbReference>
<feature type="transmembrane region" description="Helical" evidence="2">
    <location>
        <begin position="12"/>
        <end position="34"/>
    </location>
</feature>
<evidence type="ECO:0000256" key="1">
    <source>
        <dbReference type="SAM" id="MobiDB-lite"/>
    </source>
</evidence>
<feature type="domain" description="Mce/MlaD" evidence="3">
    <location>
        <begin position="43"/>
        <end position="117"/>
    </location>
</feature>
<keyword evidence="2" id="KW-0472">Membrane</keyword>
<evidence type="ECO:0000259" key="3">
    <source>
        <dbReference type="Pfam" id="PF02470"/>
    </source>
</evidence>
<dbReference type="InterPro" id="IPR052336">
    <property type="entry name" value="MlaD_Phospholipid_Transporter"/>
</dbReference>
<evidence type="ECO:0000259" key="4">
    <source>
        <dbReference type="Pfam" id="PF11887"/>
    </source>
</evidence>
<keyword evidence="6" id="KW-1185">Reference proteome</keyword>
<dbReference type="InterPro" id="IPR024516">
    <property type="entry name" value="Mce_C"/>
</dbReference>
<dbReference type="RefSeq" id="WP_114452610.1">
    <property type="nucleotide sequence ID" value="NZ_QPJC01000004.1"/>
</dbReference>
<keyword evidence="2" id="KW-0812">Transmembrane</keyword>
<reference evidence="5 6" key="1">
    <citation type="submission" date="2018-07" db="EMBL/GenBank/DDBJ databases">
        <title>Genomic Encyclopedia of Type Strains, Phase III (KMG-III): the genomes of soil and plant-associated and newly described type strains.</title>
        <authorList>
            <person name="Whitman W."/>
        </authorList>
    </citation>
    <scope>NUCLEOTIDE SEQUENCE [LARGE SCALE GENOMIC DNA]</scope>
    <source>
        <strain evidence="5 6">CECT 8575</strain>
    </source>
</reference>
<keyword evidence="2" id="KW-1133">Transmembrane helix</keyword>
<name>A0A368VS11_9ACTN</name>
<dbReference type="Pfam" id="PF11887">
    <property type="entry name" value="Mce4_CUP1"/>
    <property type="match status" value="1"/>
</dbReference>
<protein>
    <submittedName>
        <fullName evidence="5">Virulence factor Mce-like protein</fullName>
    </submittedName>
</protein>
<feature type="domain" description="Mammalian cell entry C-terminal" evidence="4">
    <location>
        <begin position="125"/>
        <end position="346"/>
    </location>
</feature>
<dbReference type="OrthoDB" id="3460188at2"/>
<comment type="caution">
    <text evidence="5">The sequence shown here is derived from an EMBL/GenBank/DDBJ whole genome shotgun (WGS) entry which is preliminary data.</text>
</comment>
<dbReference type="PANTHER" id="PTHR33371">
    <property type="entry name" value="INTERMEMBRANE PHOSPHOLIPID TRANSPORT SYSTEM BINDING PROTEIN MLAD-RELATED"/>
    <property type="match status" value="1"/>
</dbReference>
<evidence type="ECO:0000256" key="2">
    <source>
        <dbReference type="SAM" id="Phobius"/>
    </source>
</evidence>
<dbReference type="Pfam" id="PF02470">
    <property type="entry name" value="MlaD"/>
    <property type="match status" value="1"/>
</dbReference>
<dbReference type="InterPro" id="IPR005693">
    <property type="entry name" value="Mce"/>
</dbReference>
<dbReference type="PANTHER" id="PTHR33371:SF19">
    <property type="entry name" value="MCE-FAMILY PROTEIN MCE4A"/>
    <property type="match status" value="1"/>
</dbReference>
<accession>A0A368VS11</accession>
<dbReference type="GO" id="GO:0051701">
    <property type="term" value="P:biological process involved in interaction with host"/>
    <property type="evidence" value="ECO:0007669"/>
    <property type="project" value="TreeGrafter"/>
</dbReference>